<reference evidence="2" key="1">
    <citation type="journal article" date="2019" name="Int. J. Syst. Evol. Microbiol.">
        <title>The Global Catalogue of Microorganisms (GCM) 10K type strain sequencing project: providing services to taxonomists for standard genome sequencing and annotation.</title>
        <authorList>
            <consortium name="The Broad Institute Genomics Platform"/>
            <consortium name="The Broad Institute Genome Sequencing Center for Infectious Disease"/>
            <person name="Wu L."/>
            <person name="Ma J."/>
        </authorList>
    </citation>
    <scope>NUCLEOTIDE SEQUENCE [LARGE SCALE GENOMIC DNA]</scope>
    <source>
        <strain evidence="2">CECT 7956</strain>
    </source>
</reference>
<sequence>MLKKVLLPLLIIPAFIFSCSKSDDVVPVASLEGTYKLEKLELVVDGNALSIPSSSLNSSVKFKSDGTVEVDDELVFFEGKYTYDATNSKVSFEDDFDPKDVIKSTVDIEKTSEGKYIFKTAKVSFDETIDFNNTTLEQELIFFSLFEIDEESATYKAFAAKVGDNPKDYSLHYTFAKQ</sequence>
<gene>
    <name evidence="1" type="ORF">ACFOOI_11310</name>
</gene>
<keyword evidence="2" id="KW-1185">Reference proteome</keyword>
<dbReference type="RefSeq" id="WP_379838085.1">
    <property type="nucleotide sequence ID" value="NZ_JBHRYQ010000001.1"/>
</dbReference>
<dbReference type="Proteomes" id="UP001595616">
    <property type="component" value="Unassembled WGS sequence"/>
</dbReference>
<evidence type="ECO:0000313" key="1">
    <source>
        <dbReference type="EMBL" id="MFC3811245.1"/>
    </source>
</evidence>
<dbReference type="EMBL" id="JBHRYQ010000001">
    <property type="protein sequence ID" value="MFC3811245.1"/>
    <property type="molecule type" value="Genomic_DNA"/>
</dbReference>
<comment type="caution">
    <text evidence="1">The sequence shown here is derived from an EMBL/GenBank/DDBJ whole genome shotgun (WGS) entry which is preliminary data.</text>
</comment>
<dbReference type="PROSITE" id="PS51257">
    <property type="entry name" value="PROKAR_LIPOPROTEIN"/>
    <property type="match status" value="1"/>
</dbReference>
<organism evidence="1 2">
    <name type="scientific">Lacihabitans lacunae</name>
    <dbReference type="NCBI Taxonomy" id="1028214"/>
    <lineage>
        <taxon>Bacteria</taxon>
        <taxon>Pseudomonadati</taxon>
        <taxon>Bacteroidota</taxon>
        <taxon>Cytophagia</taxon>
        <taxon>Cytophagales</taxon>
        <taxon>Leadbetterellaceae</taxon>
        <taxon>Lacihabitans</taxon>
    </lineage>
</organism>
<proteinExistence type="predicted"/>
<evidence type="ECO:0008006" key="3">
    <source>
        <dbReference type="Google" id="ProtNLM"/>
    </source>
</evidence>
<evidence type="ECO:0000313" key="2">
    <source>
        <dbReference type="Proteomes" id="UP001595616"/>
    </source>
</evidence>
<protein>
    <recommendedName>
        <fullName evidence="3">Lipocalin-like domain-containing protein</fullName>
    </recommendedName>
</protein>
<name>A0ABV7YW40_9BACT</name>
<accession>A0ABV7YW40</accession>